<dbReference type="Gene3D" id="1.10.150.20">
    <property type="entry name" value="5' to 3' exonuclease, C-terminal subdomain"/>
    <property type="match status" value="2"/>
</dbReference>
<proteinExistence type="predicted"/>
<evidence type="ECO:0000256" key="4">
    <source>
        <dbReference type="ARBA" id="ARBA00022705"/>
    </source>
</evidence>
<dbReference type="EMBL" id="LAZR01054815">
    <property type="protein sequence ID" value="KKK77732.1"/>
    <property type="molecule type" value="Genomic_DNA"/>
</dbReference>
<evidence type="ECO:0000256" key="5">
    <source>
        <dbReference type="ARBA" id="ARBA00022723"/>
    </source>
</evidence>
<organism evidence="12">
    <name type="scientific">marine sediment metagenome</name>
    <dbReference type="NCBI Taxonomy" id="412755"/>
    <lineage>
        <taxon>unclassified sequences</taxon>
        <taxon>metagenomes</taxon>
        <taxon>ecological metagenomes</taxon>
    </lineage>
</organism>
<comment type="caution">
    <text evidence="12">The sequence shown here is derived from an EMBL/GenBank/DDBJ whole genome shotgun (WGS) entry which is preliminary data.</text>
</comment>
<dbReference type="InterPro" id="IPR004150">
    <property type="entry name" value="NAD_DNA_ligase_OB"/>
</dbReference>
<dbReference type="GO" id="GO:0046872">
    <property type="term" value="F:metal ion binding"/>
    <property type="evidence" value="ECO:0007669"/>
    <property type="project" value="UniProtKB-KW"/>
</dbReference>
<dbReference type="Pfam" id="PF01653">
    <property type="entry name" value="DNA_ligase_aden"/>
    <property type="match status" value="1"/>
</dbReference>
<dbReference type="AlphaFoldDB" id="A0A0F8Y8H5"/>
<evidence type="ECO:0000313" key="12">
    <source>
        <dbReference type="EMBL" id="KKK77732.1"/>
    </source>
</evidence>
<reference evidence="12" key="1">
    <citation type="journal article" date="2015" name="Nature">
        <title>Complex archaea that bridge the gap between prokaryotes and eukaryotes.</title>
        <authorList>
            <person name="Spang A."/>
            <person name="Saw J.H."/>
            <person name="Jorgensen S.L."/>
            <person name="Zaremba-Niedzwiedzka K."/>
            <person name="Martijn J."/>
            <person name="Lind A.E."/>
            <person name="van Eijk R."/>
            <person name="Schleper C."/>
            <person name="Guy L."/>
            <person name="Ettema T.J."/>
        </authorList>
    </citation>
    <scope>NUCLEOTIDE SEQUENCE</scope>
</reference>
<dbReference type="InterPro" id="IPR013839">
    <property type="entry name" value="DNAligase_adenylation"/>
</dbReference>
<dbReference type="InterPro" id="IPR041663">
    <property type="entry name" value="DisA/LigA_HHH"/>
</dbReference>
<dbReference type="InterPro" id="IPR033136">
    <property type="entry name" value="DNA_ligase_CS"/>
</dbReference>
<feature type="domain" description="NAD-dependent DNA ligase N-terminal" evidence="11">
    <location>
        <begin position="1"/>
        <end position="302"/>
    </location>
</feature>
<evidence type="ECO:0000256" key="1">
    <source>
        <dbReference type="ARBA" id="ARBA00004067"/>
    </source>
</evidence>
<dbReference type="SUPFAM" id="SSF50249">
    <property type="entry name" value="Nucleic acid-binding proteins"/>
    <property type="match status" value="1"/>
</dbReference>
<keyword evidence="3" id="KW-0436">Ligase</keyword>
<dbReference type="FunFam" id="1.10.150.20:FF:000007">
    <property type="entry name" value="DNA ligase"/>
    <property type="match status" value="1"/>
</dbReference>
<dbReference type="GO" id="GO:0003911">
    <property type="term" value="F:DNA ligase (NAD+) activity"/>
    <property type="evidence" value="ECO:0007669"/>
    <property type="project" value="UniProtKB-EC"/>
</dbReference>
<dbReference type="GO" id="GO:0006281">
    <property type="term" value="P:DNA repair"/>
    <property type="evidence" value="ECO:0007669"/>
    <property type="project" value="UniProtKB-KW"/>
</dbReference>
<comment type="function">
    <text evidence="1">DNA ligase that catalyzes the formation of phosphodiester linkages between 5'-phosphoryl and 3'-hydroxyl groups in double-stranded DNA using NAD as a coenzyme and as the energy source for the reaction. It is essential for DNA replication and repair of damaged DNA.</text>
</comment>
<name>A0A0F8Y8H5_9ZZZZ</name>
<keyword evidence="6" id="KW-0227">DNA damage</keyword>
<feature type="non-terminal residue" evidence="12">
    <location>
        <position position="1"/>
    </location>
</feature>
<keyword evidence="4" id="KW-0235">DNA replication</keyword>
<dbReference type="SMART" id="SM00532">
    <property type="entry name" value="LIGANc"/>
    <property type="match status" value="1"/>
</dbReference>
<sequence length="397" mass="43935">LEQFANPRNATAGTLKQLDPKIAAERGLAFIAHGLGDISQVHDATASQLMARIEGWGIPAGRDDWRVCKNIDEAIRRVESWLAERTAVDYPTDGMVIKVDELFLREQLGATSKYPRWCIAYKYEAERGVAVLKGRTFQVGRTGNITPVAHFDPIPLSGTMVSNASLHNFDEIERLDVRLGDKIVVEKAGEIIPQVVSIQTDKDAMRQGPITPPDSCPECSGVLEWDAPKAGHTAFRCTNQECELYFQRRQRIKLPQTCMMETGRGCDGPVEVVDHMVELRCMNPECPAQLRERVVFFAGRNQMDIENLGPAVVNQLVDKGFVSHFADLYELDEIKLMQLEGFAAKSTYNLLEAIQASKDRGLVRLLTALGIRHVGGRAAEVLAGEFDDIDSIAAASV</sequence>
<evidence type="ECO:0000256" key="7">
    <source>
        <dbReference type="ARBA" id="ARBA00022833"/>
    </source>
</evidence>
<keyword evidence="9" id="KW-0234">DNA repair</keyword>
<dbReference type="Pfam" id="PF12826">
    <property type="entry name" value="HHH_2"/>
    <property type="match status" value="1"/>
</dbReference>
<evidence type="ECO:0000256" key="9">
    <source>
        <dbReference type="ARBA" id="ARBA00023204"/>
    </source>
</evidence>
<evidence type="ECO:0000256" key="6">
    <source>
        <dbReference type="ARBA" id="ARBA00022763"/>
    </source>
</evidence>
<keyword evidence="5" id="KW-0479">Metal-binding</keyword>
<dbReference type="Gene3D" id="2.40.50.140">
    <property type="entry name" value="Nucleic acid-binding proteins"/>
    <property type="match status" value="1"/>
</dbReference>
<dbReference type="PROSITE" id="PS01056">
    <property type="entry name" value="DNA_LIGASE_N2"/>
    <property type="match status" value="1"/>
</dbReference>
<gene>
    <name evidence="12" type="ORF">LCGC14_2850630</name>
</gene>
<evidence type="ECO:0000256" key="2">
    <source>
        <dbReference type="ARBA" id="ARBA00012722"/>
    </source>
</evidence>
<dbReference type="Gene3D" id="3.30.470.30">
    <property type="entry name" value="DNA ligase/mRNA capping enzyme"/>
    <property type="match status" value="1"/>
</dbReference>
<evidence type="ECO:0000256" key="8">
    <source>
        <dbReference type="ARBA" id="ARBA00023027"/>
    </source>
</evidence>
<dbReference type="SUPFAM" id="SSF47781">
    <property type="entry name" value="RuvA domain 2-like"/>
    <property type="match status" value="1"/>
</dbReference>
<evidence type="ECO:0000256" key="3">
    <source>
        <dbReference type="ARBA" id="ARBA00022598"/>
    </source>
</evidence>
<dbReference type="Pfam" id="PF03120">
    <property type="entry name" value="OB_DNA_ligase"/>
    <property type="match status" value="1"/>
</dbReference>
<dbReference type="GO" id="GO:0006260">
    <property type="term" value="P:DNA replication"/>
    <property type="evidence" value="ECO:0007669"/>
    <property type="project" value="UniProtKB-KW"/>
</dbReference>
<evidence type="ECO:0000259" key="11">
    <source>
        <dbReference type="SMART" id="SM00532"/>
    </source>
</evidence>
<dbReference type="InterPro" id="IPR012340">
    <property type="entry name" value="NA-bd_OB-fold"/>
</dbReference>
<dbReference type="InterPro" id="IPR010994">
    <property type="entry name" value="RuvA_2-like"/>
</dbReference>
<feature type="non-terminal residue" evidence="12">
    <location>
        <position position="397"/>
    </location>
</feature>
<keyword evidence="8" id="KW-0520">NAD</keyword>
<comment type="catalytic activity">
    <reaction evidence="10">
        <text>NAD(+) + (deoxyribonucleotide)n-3'-hydroxyl + 5'-phospho-(deoxyribonucleotide)m = (deoxyribonucleotide)n+m + AMP + beta-nicotinamide D-nucleotide.</text>
        <dbReference type="EC" id="6.5.1.2"/>
    </reaction>
</comment>
<keyword evidence="7" id="KW-0862">Zinc</keyword>
<dbReference type="Gene3D" id="3.30.1490.70">
    <property type="match status" value="1"/>
</dbReference>
<protein>
    <recommendedName>
        <fullName evidence="2">DNA ligase (NAD(+))</fullName>
        <ecNumber evidence="2">6.5.1.2</ecNumber>
    </recommendedName>
</protein>
<accession>A0A0F8Y8H5</accession>
<evidence type="ECO:0000256" key="10">
    <source>
        <dbReference type="ARBA" id="ARBA00034005"/>
    </source>
</evidence>
<dbReference type="EC" id="6.5.1.2" evidence="2"/>
<dbReference type="SUPFAM" id="SSF56091">
    <property type="entry name" value="DNA ligase/mRNA capping enzyme, catalytic domain"/>
    <property type="match status" value="1"/>
</dbReference>
<dbReference type="InterPro" id="IPR013840">
    <property type="entry name" value="DNAligase_N"/>
</dbReference>